<evidence type="ECO:0008006" key="3">
    <source>
        <dbReference type="Google" id="ProtNLM"/>
    </source>
</evidence>
<accession>A0A8J7GBK0</accession>
<organism evidence="1 2">
    <name type="scientific">Longispora fulva</name>
    <dbReference type="NCBI Taxonomy" id="619741"/>
    <lineage>
        <taxon>Bacteria</taxon>
        <taxon>Bacillati</taxon>
        <taxon>Actinomycetota</taxon>
        <taxon>Actinomycetes</taxon>
        <taxon>Micromonosporales</taxon>
        <taxon>Micromonosporaceae</taxon>
        <taxon>Longispora</taxon>
    </lineage>
</organism>
<comment type="caution">
    <text evidence="1">The sequence shown here is derived from an EMBL/GenBank/DDBJ whole genome shotgun (WGS) entry which is preliminary data.</text>
</comment>
<reference evidence="1" key="1">
    <citation type="submission" date="2020-11" db="EMBL/GenBank/DDBJ databases">
        <title>Sequencing the genomes of 1000 actinobacteria strains.</title>
        <authorList>
            <person name="Klenk H.-P."/>
        </authorList>
    </citation>
    <scope>NUCLEOTIDE SEQUENCE</scope>
    <source>
        <strain evidence="1">DSM 45356</strain>
    </source>
</reference>
<keyword evidence="2" id="KW-1185">Reference proteome</keyword>
<dbReference type="AlphaFoldDB" id="A0A8J7GBK0"/>
<sequence length="396" mass="43210">MTDRMFLVRCAGVVTRVGPLVRRGTRVGRRITVGALVGMLVLAACSSPGSAPAADQGRSCLTGALRYQFADAEAGPAKPLTTAPARDAGWELWGATGVEKATHRLAAGRTDPGSGAFRACADGPVRAAEVRFDSTGPLWRVVRERHGDDVYSFATPGRDLAGTVDLGPVQAPADIRNAWHVADTLTLLYARRANPTSECWTRHQPTGHCDLLTVVWEQRDTDDAGYWDLGDTMRVILAGAMTDSKHLVLHEAGHWWQWQLHNHTFPDVTGCDNHMVDRSSSRSCAWTEGFADAVAAYTLGDQRYVDENGGTYQIRNDRDTRDYDAGDTVQGRVGACLLDLWAPDGPDGGNWDRTVELMTRRKSADFRAYFMVDRPAVGLGTTGPARAILTRHTITY</sequence>
<protein>
    <recommendedName>
        <fullName evidence="3">Metalloprotease</fullName>
    </recommendedName>
</protein>
<name>A0A8J7GBK0_9ACTN</name>
<gene>
    <name evidence="1" type="ORF">IW245_000650</name>
</gene>
<proteinExistence type="predicted"/>
<dbReference type="RefSeq" id="WP_197001696.1">
    <property type="nucleotide sequence ID" value="NZ_BONS01000028.1"/>
</dbReference>
<evidence type="ECO:0000313" key="1">
    <source>
        <dbReference type="EMBL" id="MBG6134456.1"/>
    </source>
</evidence>
<evidence type="ECO:0000313" key="2">
    <source>
        <dbReference type="Proteomes" id="UP000622552"/>
    </source>
</evidence>
<dbReference type="EMBL" id="JADOUF010000001">
    <property type="protein sequence ID" value="MBG6134456.1"/>
    <property type="molecule type" value="Genomic_DNA"/>
</dbReference>
<dbReference type="Proteomes" id="UP000622552">
    <property type="component" value="Unassembled WGS sequence"/>
</dbReference>